<organism evidence="2 3">
    <name type="scientific">Sphingobacterium haloxyli</name>
    <dbReference type="NCBI Taxonomy" id="2100533"/>
    <lineage>
        <taxon>Bacteria</taxon>
        <taxon>Pseudomonadati</taxon>
        <taxon>Bacteroidota</taxon>
        <taxon>Sphingobacteriia</taxon>
        <taxon>Sphingobacteriales</taxon>
        <taxon>Sphingobacteriaceae</taxon>
        <taxon>Sphingobacterium</taxon>
    </lineage>
</organism>
<evidence type="ECO:0008006" key="4">
    <source>
        <dbReference type="Google" id="ProtNLM"/>
    </source>
</evidence>
<name>A0A2S9IWR6_9SPHI</name>
<protein>
    <recommendedName>
        <fullName evidence="4">Fimbrial assembly protein</fullName>
    </recommendedName>
</protein>
<dbReference type="RefSeq" id="WP_105718576.1">
    <property type="nucleotide sequence ID" value="NZ_PVBQ01000024.1"/>
</dbReference>
<dbReference type="OrthoDB" id="783374at2"/>
<evidence type="ECO:0000313" key="2">
    <source>
        <dbReference type="EMBL" id="PRD44967.1"/>
    </source>
</evidence>
<evidence type="ECO:0000313" key="3">
    <source>
        <dbReference type="Proteomes" id="UP000239711"/>
    </source>
</evidence>
<reference evidence="2 3" key="1">
    <citation type="submission" date="2018-02" db="EMBL/GenBank/DDBJ databases">
        <title>The draft genome of Sphingobacterium sp. 5JN-11.</title>
        <authorList>
            <person name="Liu L."/>
            <person name="Li L."/>
            <person name="Liang L."/>
            <person name="Zhang X."/>
            <person name="Wang T."/>
        </authorList>
    </citation>
    <scope>NUCLEOTIDE SEQUENCE [LARGE SCALE GENOMIC DNA]</scope>
    <source>
        <strain evidence="2 3">5JN-11</strain>
    </source>
</reference>
<dbReference type="Proteomes" id="UP000239711">
    <property type="component" value="Unassembled WGS sequence"/>
</dbReference>
<keyword evidence="1" id="KW-0472">Membrane</keyword>
<sequence length="415" mass="47666">MLKRLEEWYAVKEVIGISCTLGSDETLFNICRLRRQGDSIDIIEQKPDVDKGELLRYMEGKKSLPISLHIQGRGILIKELDATETLSVDQIRAVFPNYSEEAYVHSYLTGTERTWLALMRKELLEEMLESFWDSGLDVARVFIGPAVAANVLDQLNGYSGNYLFDGHYIQRDNETKQWQSYRYEMGLKATYAIKVQGADIPERAVMAYAAAFSLLMHNFVADLHIDVAIVNDRFDDLLQKLRFKTNGIVLLIVLFVLLIINTVMYMYYQDKYEALNYQTKENFSNASELEKLSTTVAENDALLLQLGWNGGLYKSWIINQLAKSLEGRKGIDWQKVEINPYTARRLGATMGEVDNRYKISVSGICLTLGELERWVRTLGHKPWVEQVEISRFVDQNKPNAVGKDFVVTIHYTYDF</sequence>
<keyword evidence="1" id="KW-0812">Transmembrane</keyword>
<gene>
    <name evidence="2" type="ORF">C5745_18865</name>
</gene>
<comment type="caution">
    <text evidence="2">The sequence shown here is derived from an EMBL/GenBank/DDBJ whole genome shotgun (WGS) entry which is preliminary data.</text>
</comment>
<proteinExistence type="predicted"/>
<keyword evidence="1" id="KW-1133">Transmembrane helix</keyword>
<evidence type="ECO:0000256" key="1">
    <source>
        <dbReference type="SAM" id="Phobius"/>
    </source>
</evidence>
<feature type="transmembrane region" description="Helical" evidence="1">
    <location>
        <begin position="248"/>
        <end position="268"/>
    </location>
</feature>
<keyword evidence="3" id="KW-1185">Reference proteome</keyword>
<accession>A0A2S9IWR6</accession>
<dbReference type="AlphaFoldDB" id="A0A2S9IWR6"/>
<dbReference type="EMBL" id="PVBQ01000024">
    <property type="protein sequence ID" value="PRD44967.1"/>
    <property type="molecule type" value="Genomic_DNA"/>
</dbReference>